<dbReference type="Gene3D" id="3.40.190.10">
    <property type="entry name" value="Periplasmic binding protein-like II"/>
    <property type="match status" value="2"/>
</dbReference>
<organism evidence="6 7">
    <name type="scientific">Paenibacillus abyssi</name>
    <dbReference type="NCBI Taxonomy" id="1340531"/>
    <lineage>
        <taxon>Bacteria</taxon>
        <taxon>Bacillati</taxon>
        <taxon>Bacillota</taxon>
        <taxon>Bacilli</taxon>
        <taxon>Bacillales</taxon>
        <taxon>Paenibacillaceae</taxon>
        <taxon>Paenibacillus</taxon>
    </lineage>
</organism>
<accession>A0A917FZ28</accession>
<keyword evidence="3" id="KW-0472">Membrane</keyword>
<dbReference type="PANTHER" id="PTHR43649:SF33">
    <property type="entry name" value="POLYGALACTURONAN_RHAMNOGALACTURONAN-BINDING PROTEIN YTCQ"/>
    <property type="match status" value="1"/>
</dbReference>
<evidence type="ECO:0000313" key="7">
    <source>
        <dbReference type="Proteomes" id="UP000644756"/>
    </source>
</evidence>
<dbReference type="EMBL" id="BMGR01000011">
    <property type="protein sequence ID" value="GGG14821.1"/>
    <property type="molecule type" value="Genomic_DNA"/>
</dbReference>
<dbReference type="InterPro" id="IPR006059">
    <property type="entry name" value="SBP"/>
</dbReference>
<keyword evidence="4" id="KW-0564">Palmitate</keyword>
<reference evidence="6" key="2">
    <citation type="submission" date="2020-09" db="EMBL/GenBank/DDBJ databases">
        <authorList>
            <person name="Sun Q."/>
            <person name="Zhou Y."/>
        </authorList>
    </citation>
    <scope>NUCLEOTIDE SEQUENCE</scope>
    <source>
        <strain evidence="6">CGMCC 1.12987</strain>
    </source>
</reference>
<keyword evidence="2" id="KW-0732">Signal</keyword>
<evidence type="ECO:0000256" key="4">
    <source>
        <dbReference type="ARBA" id="ARBA00023139"/>
    </source>
</evidence>
<protein>
    <submittedName>
        <fullName evidence="6">Lipoprotein LipO</fullName>
    </submittedName>
</protein>
<dbReference type="InterPro" id="IPR050490">
    <property type="entry name" value="Bact_solute-bd_prot1"/>
</dbReference>
<dbReference type="Pfam" id="PF01547">
    <property type="entry name" value="SBP_bac_1"/>
    <property type="match status" value="1"/>
</dbReference>
<proteinExistence type="predicted"/>
<keyword evidence="1" id="KW-1003">Cell membrane</keyword>
<dbReference type="AlphaFoldDB" id="A0A917FZ28"/>
<name>A0A917FZ28_9BACL</name>
<evidence type="ECO:0000256" key="5">
    <source>
        <dbReference type="ARBA" id="ARBA00023288"/>
    </source>
</evidence>
<comment type="caution">
    <text evidence="6">The sequence shown here is derived from an EMBL/GenBank/DDBJ whole genome shotgun (WGS) entry which is preliminary data.</text>
</comment>
<sequence>MGYWQLTRNAIYVEKEHVPTTPEDREYTIYTHFDGIEFPPPGNEIERAIEAYTGKRLTFEAIPASTMEEIMPVMIASEDTPDVISSSWFKEAYMINAFRGDVFWEIGPFLKDYPNLSRVPADTYANTSIDGKIYGLPKVRPLARDVYIYRKDWLDNLGMKEPDTLEEFYKMLQAFTYDDPDRNGQDDTFGMTVSGVGIQTRFATMFGAPNEWKAGDEAFMASVTTEVYFEALEFFKALYDEKLISQDFALIGRPKWEEAFSTGKAGVWPDTSNAAARMYKRIKRNFPDAEIGMFSLLEGPGGTQLAAGNGHNGIFVFPKSSLQTEEELKEMLDFFEKLSEEPMATLLKWGIEGKHYELVNGKPVPIAGADLHNEVFLPYQLPLSIIPVQENALVGHASLLELQEIQISIENEPYAVKNPALPLTSETEIKIGSQLNTLISDANTRFIMGLLDEQGWRSEIERWRRIGGDRMAKEYAEEYVKLNGQSTEAGG</sequence>
<dbReference type="SUPFAM" id="SSF53850">
    <property type="entry name" value="Periplasmic binding protein-like II"/>
    <property type="match status" value="1"/>
</dbReference>
<dbReference type="PANTHER" id="PTHR43649">
    <property type="entry name" value="ARABINOSE-BINDING PROTEIN-RELATED"/>
    <property type="match status" value="1"/>
</dbReference>
<dbReference type="Proteomes" id="UP000644756">
    <property type="component" value="Unassembled WGS sequence"/>
</dbReference>
<reference evidence="6" key="1">
    <citation type="journal article" date="2014" name="Int. J. Syst. Evol. Microbiol.">
        <title>Complete genome sequence of Corynebacterium casei LMG S-19264T (=DSM 44701T), isolated from a smear-ripened cheese.</title>
        <authorList>
            <consortium name="US DOE Joint Genome Institute (JGI-PGF)"/>
            <person name="Walter F."/>
            <person name="Albersmeier A."/>
            <person name="Kalinowski J."/>
            <person name="Ruckert C."/>
        </authorList>
    </citation>
    <scope>NUCLEOTIDE SEQUENCE</scope>
    <source>
        <strain evidence="6">CGMCC 1.12987</strain>
    </source>
</reference>
<gene>
    <name evidence="6" type="primary">lipO</name>
    <name evidence="6" type="ORF">GCM10010916_34650</name>
</gene>
<keyword evidence="7" id="KW-1185">Reference proteome</keyword>
<evidence type="ECO:0000256" key="2">
    <source>
        <dbReference type="ARBA" id="ARBA00022729"/>
    </source>
</evidence>
<evidence type="ECO:0000313" key="6">
    <source>
        <dbReference type="EMBL" id="GGG14821.1"/>
    </source>
</evidence>
<dbReference type="RefSeq" id="WP_188532314.1">
    <property type="nucleotide sequence ID" value="NZ_BMGR01000011.1"/>
</dbReference>
<keyword evidence="5 6" id="KW-0449">Lipoprotein</keyword>
<evidence type="ECO:0000256" key="1">
    <source>
        <dbReference type="ARBA" id="ARBA00022475"/>
    </source>
</evidence>
<evidence type="ECO:0000256" key="3">
    <source>
        <dbReference type="ARBA" id="ARBA00023136"/>
    </source>
</evidence>